<keyword evidence="3" id="KW-0233">DNA recombination</keyword>
<keyword evidence="4" id="KW-0175">Coiled coil</keyword>
<dbReference type="PANTHER" id="PTHR30349">
    <property type="entry name" value="PHAGE INTEGRASE-RELATED"/>
    <property type="match status" value="1"/>
</dbReference>
<evidence type="ECO:0000313" key="6">
    <source>
        <dbReference type="EMBL" id="ADO84196.1"/>
    </source>
</evidence>
<dbReference type="EMBL" id="CP002282">
    <property type="protein sequence ID" value="ADO84196.1"/>
    <property type="molecule type" value="Genomic_DNA"/>
</dbReference>
<dbReference type="Pfam" id="PF00589">
    <property type="entry name" value="Phage_integrase"/>
    <property type="match status" value="1"/>
</dbReference>
<dbReference type="Proteomes" id="UP000006875">
    <property type="component" value="Plasmid pILYOP01"/>
</dbReference>
<proteinExistence type="predicted"/>
<name>E3HDL0_ILYPC</name>
<evidence type="ECO:0000259" key="5">
    <source>
        <dbReference type="PROSITE" id="PS51898"/>
    </source>
</evidence>
<feature type="coiled-coil region" evidence="4">
    <location>
        <begin position="24"/>
        <end position="51"/>
    </location>
</feature>
<dbReference type="KEGG" id="ipo:Ilyop_2437"/>
<dbReference type="GO" id="GO:0005737">
    <property type="term" value="C:cytoplasm"/>
    <property type="evidence" value="ECO:0007669"/>
    <property type="project" value="UniProtKB-SubCell"/>
</dbReference>
<dbReference type="PROSITE" id="PS51898">
    <property type="entry name" value="TYR_RECOMBINASE"/>
    <property type="match status" value="1"/>
</dbReference>
<dbReference type="GO" id="GO:0003677">
    <property type="term" value="F:DNA binding"/>
    <property type="evidence" value="ECO:0007669"/>
    <property type="project" value="InterPro"/>
</dbReference>
<keyword evidence="6" id="KW-0614">Plasmid</keyword>
<protein>
    <submittedName>
        <fullName evidence="6">Integrase family protein</fullName>
    </submittedName>
</protein>
<feature type="domain" description="Tyr recombinase" evidence="5">
    <location>
        <begin position="51"/>
        <end position="231"/>
    </location>
</feature>
<dbReference type="InterPro" id="IPR013762">
    <property type="entry name" value="Integrase-like_cat_sf"/>
</dbReference>
<dbReference type="InterPro" id="IPR050090">
    <property type="entry name" value="Tyrosine_recombinase_XerCD"/>
</dbReference>
<dbReference type="CDD" id="cd00397">
    <property type="entry name" value="DNA_BRE_C"/>
    <property type="match status" value="1"/>
</dbReference>
<dbReference type="HOGENOM" id="CLU_027562_39_2_0"/>
<accession>E3HDL0</accession>
<dbReference type="RefSeq" id="WP_013388855.1">
    <property type="nucleotide sequence ID" value="NC_014633.1"/>
</dbReference>
<dbReference type="InterPro" id="IPR011010">
    <property type="entry name" value="DNA_brk_join_enz"/>
</dbReference>
<evidence type="ECO:0000313" key="7">
    <source>
        <dbReference type="Proteomes" id="UP000006875"/>
    </source>
</evidence>
<organism evidence="6 7">
    <name type="scientific">Ilyobacter polytropus (strain ATCC 51220 / DSM 2926 / LMG 16218 / CuHBu1)</name>
    <dbReference type="NCBI Taxonomy" id="572544"/>
    <lineage>
        <taxon>Bacteria</taxon>
        <taxon>Fusobacteriati</taxon>
        <taxon>Fusobacteriota</taxon>
        <taxon>Fusobacteriia</taxon>
        <taxon>Fusobacteriales</taxon>
        <taxon>Fusobacteriaceae</taxon>
        <taxon>Ilyobacter</taxon>
    </lineage>
</organism>
<geneLocation type="plasmid" evidence="6 7">
    <name>pILYOP01</name>
</geneLocation>
<gene>
    <name evidence="6" type="ordered locus">Ilyop_2437</name>
</gene>
<evidence type="ECO:0000256" key="3">
    <source>
        <dbReference type="ARBA" id="ARBA00023172"/>
    </source>
</evidence>
<dbReference type="SUPFAM" id="SSF56349">
    <property type="entry name" value="DNA breaking-rejoining enzymes"/>
    <property type="match status" value="1"/>
</dbReference>
<dbReference type="AlphaFoldDB" id="E3HDL0"/>
<keyword evidence="2" id="KW-0229">DNA integration</keyword>
<dbReference type="GO" id="GO:0015074">
    <property type="term" value="P:DNA integration"/>
    <property type="evidence" value="ECO:0007669"/>
    <property type="project" value="UniProtKB-KW"/>
</dbReference>
<reference evidence="6 7" key="1">
    <citation type="journal article" date="2010" name="Stand. Genomic Sci.">
        <title>Complete genome sequence of Ilyobacter polytropus type strain (CuHbu1).</title>
        <authorList>
            <person name="Sikorski J."/>
            <person name="Chertkov O."/>
            <person name="Lapidus A."/>
            <person name="Nolan M."/>
            <person name="Lucas S."/>
            <person name="Del Rio T.G."/>
            <person name="Tice H."/>
            <person name="Cheng J.F."/>
            <person name="Tapia R."/>
            <person name="Han C."/>
            <person name="Goodwin L."/>
            <person name="Pitluck S."/>
            <person name="Liolios K."/>
            <person name="Ivanova N."/>
            <person name="Mavromatis K."/>
            <person name="Mikhailova N."/>
            <person name="Pati A."/>
            <person name="Chen A."/>
            <person name="Palaniappan K."/>
            <person name="Land M."/>
            <person name="Hauser L."/>
            <person name="Chang Y.J."/>
            <person name="Jeffries C.D."/>
            <person name="Brambilla E."/>
            <person name="Yasawong M."/>
            <person name="Rohde M."/>
            <person name="Pukall R."/>
            <person name="Spring S."/>
            <person name="Goker M."/>
            <person name="Woyke T."/>
            <person name="Bristow J."/>
            <person name="Eisen J.A."/>
            <person name="Markowitz V."/>
            <person name="Hugenholtz P."/>
            <person name="Kyrpides N.C."/>
            <person name="Klenk H.P."/>
        </authorList>
    </citation>
    <scope>NUCLEOTIDE SEQUENCE [LARGE SCALE GENOMIC DNA]</scope>
    <source>
        <strain evidence="7">ATCC 51220 / DSM 2926 / LMG 16218 / CuHBu1</strain>
        <plasmid evidence="7">pILYOP01</plasmid>
    </source>
</reference>
<dbReference type="InterPro" id="IPR002104">
    <property type="entry name" value="Integrase_catalytic"/>
</dbReference>
<evidence type="ECO:0000256" key="2">
    <source>
        <dbReference type="ARBA" id="ARBA00022908"/>
    </source>
</evidence>
<sequence>MELELQIKQLEEELNKNRSNIVIYTLLEDKIKQLKEELKKIRRKKKRTANRDIKYLRYEEFQHLIKTIENNGDYFWMRDKLLFLIAFECGLRASEVGSIKKEDFFSDKREMFCRRLKGSRNNTVKLTQDTSILLENFMERYPNDSPYIFLSRKKLPITKFTLNKICKKYFKSAALPMEKAHFHTIKHTSGVHMAEEGLDIKEVQYILGHRNVDNTMIYFDFTTKQQESLYSKLGR</sequence>
<dbReference type="GO" id="GO:0006310">
    <property type="term" value="P:DNA recombination"/>
    <property type="evidence" value="ECO:0007669"/>
    <property type="project" value="UniProtKB-KW"/>
</dbReference>
<dbReference type="Gene3D" id="1.10.443.10">
    <property type="entry name" value="Intergrase catalytic core"/>
    <property type="match status" value="1"/>
</dbReference>
<comment type="subcellular location">
    <subcellularLocation>
        <location evidence="1">Cytoplasm</location>
    </subcellularLocation>
</comment>
<dbReference type="PANTHER" id="PTHR30349:SF77">
    <property type="entry name" value="TYROSINE RECOMBINASE XERC"/>
    <property type="match status" value="1"/>
</dbReference>
<evidence type="ECO:0000256" key="4">
    <source>
        <dbReference type="SAM" id="Coils"/>
    </source>
</evidence>
<keyword evidence="7" id="KW-1185">Reference proteome</keyword>
<evidence type="ECO:0000256" key="1">
    <source>
        <dbReference type="ARBA" id="ARBA00004496"/>
    </source>
</evidence>
<dbReference type="OrthoDB" id="9766545at2"/>